<dbReference type="PIRSF" id="PIRSF006578">
    <property type="entry name" value="FwdE"/>
    <property type="match status" value="1"/>
</dbReference>
<evidence type="ECO:0000313" key="3">
    <source>
        <dbReference type="Proteomes" id="UP000198870"/>
    </source>
</evidence>
<evidence type="ECO:0000259" key="1">
    <source>
        <dbReference type="Pfam" id="PF02663"/>
    </source>
</evidence>
<proteinExistence type="predicted"/>
<dbReference type="InterPro" id="IPR026328">
    <property type="entry name" value="FmdE"/>
</dbReference>
<reference evidence="2 3" key="1">
    <citation type="submission" date="2016-10" db="EMBL/GenBank/DDBJ databases">
        <authorList>
            <person name="de Groot N.N."/>
        </authorList>
    </citation>
    <scope>NUCLEOTIDE SEQUENCE [LARGE SCALE GENOMIC DNA]</scope>
    <source>
        <strain evidence="2 3">AA1</strain>
    </source>
</reference>
<keyword evidence="3" id="KW-1185">Reference proteome</keyword>
<feature type="domain" description="Formylmethanofuran dehydrogenase subunit E" evidence="1">
    <location>
        <begin position="21"/>
        <end position="156"/>
    </location>
</feature>
<dbReference type="STRING" id="419481.SAMN05216233_11354"/>
<dbReference type="PANTHER" id="PTHR39418:SF1">
    <property type="entry name" value="DEHYDROGENASE"/>
    <property type="match status" value="1"/>
</dbReference>
<dbReference type="EMBL" id="FMUX01000013">
    <property type="protein sequence ID" value="SCY60783.1"/>
    <property type="molecule type" value="Genomic_DNA"/>
</dbReference>
<dbReference type="InterPro" id="IPR053194">
    <property type="entry name" value="tRNA_methyltr_O"/>
</dbReference>
<dbReference type="PANTHER" id="PTHR39418">
    <property type="entry name" value="DEHYDROGENASE-RELATED"/>
    <property type="match status" value="1"/>
</dbReference>
<dbReference type="InterPro" id="IPR003814">
    <property type="entry name" value="FmdEsu_dom"/>
</dbReference>
<sequence length="208" mass="22661">MNHTHYANLSLPDTLKPCIDFHGHLCPGLVYGYLVAVESLRLLGEDRSDDEELVAISENDACSVDALQVLLGTTAGKGNLTISNIGKNVYTVYSRQAAKGFRFSRRSTYAYTGDNPEVFLELEKKVSAGTATAAEKKQQKLMKTLDLLAKPVEEIFEITDAAIPEPAYAELAPSVACAVCGELTMQTKMIRQGSDLLCRPCAEGARRE</sequence>
<dbReference type="Pfam" id="PF02663">
    <property type="entry name" value="FmdE"/>
    <property type="match status" value="1"/>
</dbReference>
<accession>A0A1G5HAI7</accession>
<dbReference type="OrthoDB" id="9804309at2"/>
<dbReference type="SUPFAM" id="SSF143555">
    <property type="entry name" value="FwdE-like"/>
    <property type="match status" value="1"/>
</dbReference>
<dbReference type="AlphaFoldDB" id="A0A1G5HAI7"/>
<evidence type="ECO:0000313" key="2">
    <source>
        <dbReference type="EMBL" id="SCY60783.1"/>
    </source>
</evidence>
<organism evidence="2 3">
    <name type="scientific">Desulfoluna spongiiphila</name>
    <dbReference type="NCBI Taxonomy" id="419481"/>
    <lineage>
        <taxon>Bacteria</taxon>
        <taxon>Pseudomonadati</taxon>
        <taxon>Thermodesulfobacteriota</taxon>
        <taxon>Desulfobacteria</taxon>
        <taxon>Desulfobacterales</taxon>
        <taxon>Desulfolunaceae</taxon>
        <taxon>Desulfoluna</taxon>
    </lineage>
</organism>
<name>A0A1G5HAI7_9BACT</name>
<gene>
    <name evidence="2" type="ORF">SAMN05216233_11354</name>
</gene>
<dbReference type="RefSeq" id="WP_092212222.1">
    <property type="nucleotide sequence ID" value="NZ_FMUX01000013.1"/>
</dbReference>
<dbReference type="Gene3D" id="3.30.1330.130">
    <property type="match status" value="1"/>
</dbReference>
<protein>
    <submittedName>
        <fullName evidence="2">Formylmethanofuran dehydrogenase, subunit E</fullName>
    </submittedName>
</protein>
<dbReference type="Proteomes" id="UP000198870">
    <property type="component" value="Unassembled WGS sequence"/>
</dbReference>